<dbReference type="RefSeq" id="WP_218037268.1">
    <property type="nucleotide sequence ID" value="NZ_BKAJ01000027.1"/>
</dbReference>
<gene>
    <name evidence="2" type="ORF">RSO01_14090</name>
</gene>
<accession>A0A512N5P2</accession>
<dbReference type="Proteomes" id="UP000321058">
    <property type="component" value="Unassembled WGS sequence"/>
</dbReference>
<protein>
    <recommendedName>
        <fullName evidence="1">Transposase IS200-like domain-containing protein</fullName>
    </recommendedName>
</protein>
<dbReference type="SMART" id="SM01321">
    <property type="entry name" value="Y1_Tnp"/>
    <property type="match status" value="1"/>
</dbReference>
<sequence>MQPKGWHSRGYLPHFDSTETVQFVTFRLADSLPAHIAKALQDRDHVLPRLERELDAGLGACWLKRPDIASMVEDALIHFDGARYRLLGWCIMPNHVHVVIEIVDEHSLTGIVGSWKSFTAKRANSQIGRSGPFWHPDYFDRFMRDEGHLARTVVYAEHNPVKAGLVAEAFNWRWSSARFRKT</sequence>
<dbReference type="Pfam" id="PF01797">
    <property type="entry name" value="Y1_Tnp"/>
    <property type="match status" value="1"/>
</dbReference>
<evidence type="ECO:0000313" key="3">
    <source>
        <dbReference type="Proteomes" id="UP000321058"/>
    </source>
</evidence>
<dbReference type="PANTHER" id="PTHR36966:SF1">
    <property type="entry name" value="REP-ASSOCIATED TYROSINE TRANSPOSASE"/>
    <property type="match status" value="1"/>
</dbReference>
<dbReference type="InterPro" id="IPR002686">
    <property type="entry name" value="Transposase_17"/>
</dbReference>
<dbReference type="SUPFAM" id="SSF143422">
    <property type="entry name" value="Transposase IS200-like"/>
    <property type="match status" value="1"/>
</dbReference>
<dbReference type="EMBL" id="BKAJ01000027">
    <property type="protein sequence ID" value="GEP54243.1"/>
    <property type="molecule type" value="Genomic_DNA"/>
</dbReference>
<dbReference type="Gene3D" id="3.30.70.1290">
    <property type="entry name" value="Transposase IS200-like"/>
    <property type="match status" value="1"/>
</dbReference>
<dbReference type="InterPro" id="IPR036515">
    <property type="entry name" value="Transposase_17_sf"/>
</dbReference>
<dbReference type="GO" id="GO:0006313">
    <property type="term" value="P:DNA transposition"/>
    <property type="evidence" value="ECO:0007669"/>
    <property type="project" value="InterPro"/>
</dbReference>
<reference evidence="2 3" key="1">
    <citation type="submission" date="2019-07" db="EMBL/GenBank/DDBJ databases">
        <title>Whole genome shotgun sequence of Reyranella soli NBRC 108950.</title>
        <authorList>
            <person name="Hosoyama A."/>
            <person name="Uohara A."/>
            <person name="Ohji S."/>
            <person name="Ichikawa N."/>
        </authorList>
    </citation>
    <scope>NUCLEOTIDE SEQUENCE [LARGE SCALE GENOMIC DNA]</scope>
    <source>
        <strain evidence="2 3">NBRC 108950</strain>
    </source>
</reference>
<feature type="domain" description="Transposase IS200-like" evidence="1">
    <location>
        <begin position="29"/>
        <end position="159"/>
    </location>
</feature>
<dbReference type="AlphaFoldDB" id="A0A512N5P2"/>
<dbReference type="PANTHER" id="PTHR36966">
    <property type="entry name" value="REP-ASSOCIATED TYROSINE TRANSPOSASE"/>
    <property type="match status" value="1"/>
</dbReference>
<keyword evidence="3" id="KW-1185">Reference proteome</keyword>
<evidence type="ECO:0000259" key="1">
    <source>
        <dbReference type="SMART" id="SM01321"/>
    </source>
</evidence>
<comment type="caution">
    <text evidence="2">The sequence shown here is derived from an EMBL/GenBank/DDBJ whole genome shotgun (WGS) entry which is preliminary data.</text>
</comment>
<dbReference type="InterPro" id="IPR052715">
    <property type="entry name" value="RAYT_transposase"/>
</dbReference>
<dbReference type="GO" id="GO:0004803">
    <property type="term" value="F:transposase activity"/>
    <property type="evidence" value="ECO:0007669"/>
    <property type="project" value="InterPro"/>
</dbReference>
<name>A0A512N5P2_9HYPH</name>
<evidence type="ECO:0000313" key="2">
    <source>
        <dbReference type="EMBL" id="GEP54243.1"/>
    </source>
</evidence>
<dbReference type="GO" id="GO:0043565">
    <property type="term" value="F:sequence-specific DNA binding"/>
    <property type="evidence" value="ECO:0007669"/>
    <property type="project" value="TreeGrafter"/>
</dbReference>
<proteinExistence type="predicted"/>
<organism evidence="2 3">
    <name type="scientific">Reyranella soli</name>
    <dbReference type="NCBI Taxonomy" id="1230389"/>
    <lineage>
        <taxon>Bacteria</taxon>
        <taxon>Pseudomonadati</taxon>
        <taxon>Pseudomonadota</taxon>
        <taxon>Alphaproteobacteria</taxon>
        <taxon>Hyphomicrobiales</taxon>
        <taxon>Reyranellaceae</taxon>
        <taxon>Reyranella</taxon>
    </lineage>
</organism>